<reference evidence="2" key="2">
    <citation type="journal article" date="2023" name="Proc. Natl. Acad. Sci. U.S.A.">
        <title>A global phylogenomic analysis of the shiitake genus Lentinula.</title>
        <authorList>
            <person name="Sierra-Patev S."/>
            <person name="Min B."/>
            <person name="Naranjo-Ortiz M."/>
            <person name="Looney B."/>
            <person name="Konkel Z."/>
            <person name="Slot J.C."/>
            <person name="Sakamoto Y."/>
            <person name="Steenwyk J.L."/>
            <person name="Rokas A."/>
            <person name="Carro J."/>
            <person name="Camarero S."/>
            <person name="Ferreira P."/>
            <person name="Molpeceres G."/>
            <person name="Ruiz-Duenas F.J."/>
            <person name="Serrano A."/>
            <person name="Henrissat B."/>
            <person name="Drula E."/>
            <person name="Hughes K.W."/>
            <person name="Mata J.L."/>
            <person name="Ishikawa N.K."/>
            <person name="Vargas-Isla R."/>
            <person name="Ushijima S."/>
            <person name="Smith C.A."/>
            <person name="Donoghue J."/>
            <person name="Ahrendt S."/>
            <person name="Andreopoulos W."/>
            <person name="He G."/>
            <person name="LaButti K."/>
            <person name="Lipzen A."/>
            <person name="Ng V."/>
            <person name="Riley R."/>
            <person name="Sandor L."/>
            <person name="Barry K."/>
            <person name="Martinez A.T."/>
            <person name="Xiao Y."/>
            <person name="Gibbons J.G."/>
            <person name="Terashima K."/>
            <person name="Grigoriev I.V."/>
            <person name="Hibbett D."/>
        </authorList>
    </citation>
    <scope>NUCLEOTIDE SEQUENCE</scope>
    <source>
        <strain evidence="2">Sp2 HRB7682 ss15</strain>
    </source>
</reference>
<keyword evidence="1" id="KW-0732">Signal</keyword>
<sequence length="182" mass="20326">MLCLPSSLTRFVCMCILIVTLLSVVARAAPLPLYTRFSAGTEADIQLLRKDRNGKDIAPLAPVSKDEQLTLYVGNVGFESSVMKGQLKPQMVASLPRDQKETFGKMIFSSDKKLHQVYEDLLALPGKVRFQSTKSELEYLSAIYAKLLLMLQKHEAEGTLNHVKWIAFYDKVQCAERTGAPC</sequence>
<reference evidence="2" key="1">
    <citation type="submission" date="2022-08" db="EMBL/GenBank/DDBJ databases">
        <authorList>
            <consortium name="DOE Joint Genome Institute"/>
            <person name="Min B."/>
            <person name="Riley R."/>
            <person name="Sierra-Patev S."/>
            <person name="Naranjo-Ortiz M."/>
            <person name="Looney B."/>
            <person name="Konkel Z."/>
            <person name="Slot J.C."/>
            <person name="Sakamoto Y."/>
            <person name="Steenwyk J.L."/>
            <person name="Rokas A."/>
            <person name="Carro J."/>
            <person name="Camarero S."/>
            <person name="Ferreira P."/>
            <person name="Molpeceres G."/>
            <person name="Ruiz-Duenas F.J."/>
            <person name="Serrano A."/>
            <person name="Henrissat B."/>
            <person name="Drula E."/>
            <person name="Hughes K.W."/>
            <person name="Mata J.L."/>
            <person name="Ishikawa N.K."/>
            <person name="Vargas-Isla R."/>
            <person name="Ushijima S."/>
            <person name="Smith C.A."/>
            <person name="Ahrendt S."/>
            <person name="Andreopoulos W."/>
            <person name="He G."/>
            <person name="Labutti K."/>
            <person name="Lipzen A."/>
            <person name="Ng V."/>
            <person name="Sandor L."/>
            <person name="Barry K."/>
            <person name="Martinez A.T."/>
            <person name="Xiao Y."/>
            <person name="Gibbons J.G."/>
            <person name="Terashima K."/>
            <person name="Hibbett D.S."/>
            <person name="Grigoriev I.V."/>
        </authorList>
    </citation>
    <scope>NUCLEOTIDE SEQUENCE</scope>
    <source>
        <strain evidence="2">Sp2 HRB7682 ss15</strain>
    </source>
</reference>
<proteinExistence type="predicted"/>
<organism evidence="2 3">
    <name type="scientific">Lentinula lateritia</name>
    <dbReference type="NCBI Taxonomy" id="40482"/>
    <lineage>
        <taxon>Eukaryota</taxon>
        <taxon>Fungi</taxon>
        <taxon>Dikarya</taxon>
        <taxon>Basidiomycota</taxon>
        <taxon>Agaricomycotina</taxon>
        <taxon>Agaricomycetes</taxon>
        <taxon>Agaricomycetidae</taxon>
        <taxon>Agaricales</taxon>
        <taxon>Marasmiineae</taxon>
        <taxon>Omphalotaceae</taxon>
        <taxon>Lentinula</taxon>
    </lineage>
</organism>
<feature type="signal peptide" evidence="1">
    <location>
        <begin position="1"/>
        <end position="28"/>
    </location>
</feature>
<accession>A0A9W9AY40</accession>
<dbReference type="AlphaFoldDB" id="A0A9W9AY40"/>
<dbReference type="Proteomes" id="UP001150238">
    <property type="component" value="Unassembled WGS sequence"/>
</dbReference>
<dbReference type="EMBL" id="JANVFS010000006">
    <property type="protein sequence ID" value="KAJ4491556.1"/>
    <property type="molecule type" value="Genomic_DNA"/>
</dbReference>
<evidence type="ECO:0000313" key="2">
    <source>
        <dbReference type="EMBL" id="KAJ4491556.1"/>
    </source>
</evidence>
<evidence type="ECO:0000313" key="3">
    <source>
        <dbReference type="Proteomes" id="UP001150238"/>
    </source>
</evidence>
<gene>
    <name evidence="2" type="ORF">C8J55DRAFT_486490</name>
</gene>
<evidence type="ECO:0000256" key="1">
    <source>
        <dbReference type="SAM" id="SignalP"/>
    </source>
</evidence>
<feature type="chain" id="PRO_5040720871" evidence="1">
    <location>
        <begin position="29"/>
        <end position="182"/>
    </location>
</feature>
<name>A0A9W9AY40_9AGAR</name>
<comment type="caution">
    <text evidence="2">The sequence shown here is derived from an EMBL/GenBank/DDBJ whole genome shotgun (WGS) entry which is preliminary data.</text>
</comment>
<protein>
    <submittedName>
        <fullName evidence="2">Uncharacterized protein</fullName>
    </submittedName>
</protein>